<dbReference type="AlphaFoldDB" id="A0A1F5KJC8"/>
<accession>A0A1F5KJC8</accession>
<name>A0A1F5KJC8_9BACT</name>
<dbReference type="EMBL" id="MFDD01000006">
    <property type="protein sequence ID" value="OGE40731.1"/>
    <property type="molecule type" value="Genomic_DNA"/>
</dbReference>
<dbReference type="Gene3D" id="2.120.10.30">
    <property type="entry name" value="TolB, C-terminal domain"/>
    <property type="match status" value="1"/>
</dbReference>
<dbReference type="SUPFAM" id="SSF82171">
    <property type="entry name" value="DPP6 N-terminal domain-like"/>
    <property type="match status" value="1"/>
</dbReference>
<organism evidence="2 3">
    <name type="scientific">Candidatus Daviesbacteria bacterium RIFCSPHIGHO2_02_FULL_43_12</name>
    <dbReference type="NCBI Taxonomy" id="1797776"/>
    <lineage>
        <taxon>Bacteria</taxon>
        <taxon>Candidatus Daviesiibacteriota</taxon>
    </lineage>
</organism>
<reference evidence="2 3" key="1">
    <citation type="journal article" date="2016" name="Nat. Commun.">
        <title>Thousands of microbial genomes shed light on interconnected biogeochemical processes in an aquifer system.</title>
        <authorList>
            <person name="Anantharaman K."/>
            <person name="Brown C.T."/>
            <person name="Hug L.A."/>
            <person name="Sharon I."/>
            <person name="Castelle C.J."/>
            <person name="Probst A.J."/>
            <person name="Thomas B.C."/>
            <person name="Singh A."/>
            <person name="Wilkins M.J."/>
            <person name="Karaoz U."/>
            <person name="Brodie E.L."/>
            <person name="Williams K.H."/>
            <person name="Hubbard S.S."/>
            <person name="Banfield J.F."/>
        </authorList>
    </citation>
    <scope>NUCLEOTIDE SEQUENCE [LARGE SCALE GENOMIC DNA]</scope>
</reference>
<comment type="caution">
    <text evidence="2">The sequence shown here is derived from an EMBL/GenBank/DDBJ whole genome shotgun (WGS) entry which is preliminary data.</text>
</comment>
<evidence type="ECO:0000259" key="1">
    <source>
        <dbReference type="Pfam" id="PF08308"/>
    </source>
</evidence>
<evidence type="ECO:0000313" key="3">
    <source>
        <dbReference type="Proteomes" id="UP000177328"/>
    </source>
</evidence>
<protein>
    <recommendedName>
        <fullName evidence="1">PEGA domain-containing protein</fullName>
    </recommendedName>
</protein>
<sequence>MRKRFLLTLVTLLILGGLAAAAVFLAKGYRLSPENKTIFGTGILSLTSTPDQASVYIDGHLTTATNANVNSLEPRFYEIKIVKDGFIPWQKKIEIKQGLVTEVKATLFPAIPSIYPLSFNGALNLTISPDNQRVAFLVPGEGETNPLSIKKGGIWVWDMKEQPIAFARGREPHQILAAVTGLDLTKASFRWAPDSNQLLVSLPDKNLLLDANRLNDPPKDITAILKATLSTWDQDMATTTASRVLALKDLTMRREASEAAYLKWSPDETKLLYSRDGETSFKVIDLTERKSFDLSEINVKEGRATPYMWLADSRHLILTEVTSGPVVSPTPAGSPNTGKNVAEAELLNGTISVLEYDGTNTSILYAGKVEADSVFSWPDGSRLIIVSSIPTPTASQPNLYGLNLK</sequence>
<feature type="domain" description="PEGA" evidence="1">
    <location>
        <begin position="42"/>
        <end position="108"/>
    </location>
</feature>
<gene>
    <name evidence="2" type="ORF">A3D25_05655</name>
</gene>
<evidence type="ECO:0000313" key="2">
    <source>
        <dbReference type="EMBL" id="OGE40731.1"/>
    </source>
</evidence>
<dbReference type="InterPro" id="IPR011042">
    <property type="entry name" value="6-blade_b-propeller_TolB-like"/>
</dbReference>
<dbReference type="Proteomes" id="UP000177328">
    <property type="component" value="Unassembled WGS sequence"/>
</dbReference>
<proteinExistence type="predicted"/>
<dbReference type="Pfam" id="PF08308">
    <property type="entry name" value="PEGA"/>
    <property type="match status" value="1"/>
</dbReference>
<dbReference type="InterPro" id="IPR013229">
    <property type="entry name" value="PEGA"/>
</dbReference>